<dbReference type="GO" id="GO:0006357">
    <property type="term" value="P:regulation of transcription by RNA polymerase II"/>
    <property type="evidence" value="ECO:0000318"/>
    <property type="project" value="GO_Central"/>
</dbReference>
<keyword evidence="12" id="KW-1185">Reference proteome</keyword>
<dbReference type="Gramene" id="EOX99098">
    <property type="protein sequence ID" value="EOX99098"/>
    <property type="gene ID" value="TCM_007714"/>
</dbReference>
<evidence type="ECO:0000256" key="6">
    <source>
        <dbReference type="ARBA" id="ARBA00023242"/>
    </source>
</evidence>
<feature type="region of interest" description="Disordered" evidence="8">
    <location>
        <begin position="563"/>
        <end position="583"/>
    </location>
</feature>
<dbReference type="PANTHER" id="PTHR12549">
    <property type="entry name" value="JMJC DOMAIN-CONTAINING HISTONE DEMETHYLATION PROTEIN"/>
    <property type="match status" value="1"/>
</dbReference>
<dbReference type="InterPro" id="IPR001841">
    <property type="entry name" value="Znf_RING"/>
</dbReference>
<dbReference type="eggNOG" id="KOG1356">
    <property type="taxonomic scope" value="Eukaryota"/>
</dbReference>
<organism evidence="11 12">
    <name type="scientific">Theobroma cacao</name>
    <name type="common">Cacao</name>
    <name type="synonym">Cocoa</name>
    <dbReference type="NCBI Taxonomy" id="3641"/>
    <lineage>
        <taxon>Eukaryota</taxon>
        <taxon>Viridiplantae</taxon>
        <taxon>Streptophyta</taxon>
        <taxon>Embryophyta</taxon>
        <taxon>Tracheophyta</taxon>
        <taxon>Spermatophyta</taxon>
        <taxon>Magnoliopsida</taxon>
        <taxon>eudicotyledons</taxon>
        <taxon>Gunneridae</taxon>
        <taxon>Pentapetalae</taxon>
        <taxon>rosids</taxon>
        <taxon>malvids</taxon>
        <taxon>Malvales</taxon>
        <taxon>Malvaceae</taxon>
        <taxon>Byttnerioideae</taxon>
        <taxon>Theobroma</taxon>
    </lineage>
</organism>
<evidence type="ECO:0000256" key="2">
    <source>
        <dbReference type="ARBA" id="ARBA00006801"/>
    </source>
</evidence>
<evidence type="ECO:0000256" key="8">
    <source>
        <dbReference type="SAM" id="MobiDB-lite"/>
    </source>
</evidence>
<feature type="domain" description="JmjC" evidence="10">
    <location>
        <begin position="807"/>
        <end position="1156"/>
    </location>
</feature>
<dbReference type="GO" id="GO:0003712">
    <property type="term" value="F:transcription coregulator activity"/>
    <property type="evidence" value="ECO:0000318"/>
    <property type="project" value="GO_Central"/>
</dbReference>
<dbReference type="SUPFAM" id="SSF51197">
    <property type="entry name" value="Clavaminate synthase-like"/>
    <property type="match status" value="1"/>
</dbReference>
<accession>A0A061E9Y4</accession>
<feature type="compositionally biased region" description="Basic and acidic residues" evidence="8">
    <location>
        <begin position="566"/>
        <end position="578"/>
    </location>
</feature>
<feature type="compositionally biased region" description="Basic and acidic residues" evidence="8">
    <location>
        <begin position="296"/>
        <end position="319"/>
    </location>
</feature>
<feature type="compositionally biased region" description="Basic residues" evidence="8">
    <location>
        <begin position="248"/>
        <end position="258"/>
    </location>
</feature>
<keyword evidence="7" id="KW-0862">Zinc</keyword>
<evidence type="ECO:0000256" key="3">
    <source>
        <dbReference type="ARBA" id="ARBA00022723"/>
    </source>
</evidence>
<dbReference type="GO" id="GO:0000118">
    <property type="term" value="C:histone deacetylase complex"/>
    <property type="evidence" value="ECO:0000318"/>
    <property type="project" value="GO_Central"/>
</dbReference>
<dbReference type="Proteomes" id="UP000026915">
    <property type="component" value="Chromosome 2"/>
</dbReference>
<proteinExistence type="inferred from homology"/>
<dbReference type="CDD" id="cd02208">
    <property type="entry name" value="cupin_RmlC-like"/>
    <property type="match status" value="1"/>
</dbReference>
<keyword evidence="6" id="KW-0539">Nucleus</keyword>
<feature type="compositionally biased region" description="Basic and acidic residues" evidence="8">
    <location>
        <begin position="57"/>
        <end position="80"/>
    </location>
</feature>
<comment type="subcellular location">
    <subcellularLocation>
        <location evidence="1">Nucleus</location>
    </subcellularLocation>
</comment>
<dbReference type="FunFam" id="2.60.120.650:FF:000033">
    <property type="entry name" value="Transcription factor jumonji (JmjC) domain-containing protein"/>
    <property type="match status" value="1"/>
</dbReference>
<dbReference type="PROSITE" id="PS51184">
    <property type="entry name" value="JMJC"/>
    <property type="match status" value="1"/>
</dbReference>
<feature type="domain" description="RING-type" evidence="9">
    <location>
        <begin position="363"/>
        <end position="410"/>
    </location>
</feature>
<dbReference type="Pfam" id="PF02373">
    <property type="entry name" value="JmjC"/>
    <property type="match status" value="1"/>
</dbReference>
<feature type="compositionally biased region" description="Basic residues" evidence="8">
    <location>
        <begin position="214"/>
        <end position="223"/>
    </location>
</feature>
<name>A0A061E9Y4_THECC</name>
<dbReference type="InterPro" id="IPR045109">
    <property type="entry name" value="LSDs-like"/>
</dbReference>
<dbReference type="OMA" id="DWCEADI"/>
<evidence type="ECO:0000256" key="5">
    <source>
        <dbReference type="ARBA" id="ARBA00023163"/>
    </source>
</evidence>
<evidence type="ECO:0000259" key="10">
    <source>
        <dbReference type="PROSITE" id="PS51184"/>
    </source>
</evidence>
<dbReference type="InterPro" id="IPR018866">
    <property type="entry name" value="Znf-4CXXC_R1"/>
</dbReference>
<evidence type="ECO:0000259" key="9">
    <source>
        <dbReference type="PROSITE" id="PS50089"/>
    </source>
</evidence>
<feature type="compositionally biased region" description="Basic residues" evidence="8">
    <location>
        <begin position="92"/>
        <end position="101"/>
    </location>
</feature>
<comment type="similarity">
    <text evidence="2">Belongs to the JARID1 histone demethylase family.</text>
</comment>
<reference evidence="11 12" key="1">
    <citation type="journal article" date="2013" name="Genome Biol.">
        <title>The genome sequence of the most widely cultivated cacao type and its use to identify candidate genes regulating pod color.</title>
        <authorList>
            <person name="Motamayor J.C."/>
            <person name="Mockaitis K."/>
            <person name="Schmutz J."/>
            <person name="Haiminen N."/>
            <person name="Iii D.L."/>
            <person name="Cornejo O."/>
            <person name="Findley S.D."/>
            <person name="Zheng P."/>
            <person name="Utro F."/>
            <person name="Royaert S."/>
            <person name="Saski C."/>
            <person name="Jenkins J."/>
            <person name="Podicheti R."/>
            <person name="Zhao M."/>
            <person name="Scheffler B.E."/>
            <person name="Stack J.C."/>
            <person name="Feltus F.A."/>
            <person name="Mustiga G.M."/>
            <person name="Amores F."/>
            <person name="Phillips W."/>
            <person name="Marelli J.P."/>
            <person name="May G.D."/>
            <person name="Shapiro H."/>
            <person name="Ma J."/>
            <person name="Bustamante C.D."/>
            <person name="Schnell R.J."/>
            <person name="Main D."/>
            <person name="Gilbert D."/>
            <person name="Parida L."/>
            <person name="Kuhn D.N."/>
        </authorList>
    </citation>
    <scope>NUCLEOTIDE SEQUENCE [LARGE SCALE GENOMIC DNA]</scope>
    <source>
        <strain evidence="12">cv. Matina 1-6</strain>
    </source>
</reference>
<dbReference type="AlphaFoldDB" id="A0A061E9Y4"/>
<dbReference type="GO" id="GO:0008270">
    <property type="term" value="F:zinc ion binding"/>
    <property type="evidence" value="ECO:0007669"/>
    <property type="project" value="UniProtKB-KW"/>
</dbReference>
<dbReference type="EMBL" id="CM001880">
    <property type="protein sequence ID" value="EOX99098.1"/>
    <property type="molecule type" value="Genomic_DNA"/>
</dbReference>
<dbReference type="Pfam" id="PF10497">
    <property type="entry name" value="zf-4CXXC_R1"/>
    <property type="match status" value="1"/>
</dbReference>
<dbReference type="InParanoid" id="A0A061E9Y4"/>
<keyword evidence="4" id="KW-0805">Transcription regulation</keyword>
<dbReference type="GO" id="GO:0000785">
    <property type="term" value="C:chromatin"/>
    <property type="evidence" value="ECO:0000318"/>
    <property type="project" value="GO_Central"/>
</dbReference>
<dbReference type="Gene3D" id="2.60.120.650">
    <property type="entry name" value="Cupin"/>
    <property type="match status" value="1"/>
</dbReference>
<gene>
    <name evidence="11" type="ORF">TCM_007714</name>
</gene>
<evidence type="ECO:0000313" key="12">
    <source>
        <dbReference type="Proteomes" id="UP000026915"/>
    </source>
</evidence>
<dbReference type="SMART" id="SM00558">
    <property type="entry name" value="JmjC"/>
    <property type="match status" value="1"/>
</dbReference>
<keyword evidence="5" id="KW-0804">Transcription</keyword>
<keyword evidence="7" id="KW-0863">Zinc-finger</keyword>
<feature type="compositionally biased region" description="Basic and acidic residues" evidence="8">
    <location>
        <begin position="259"/>
        <end position="276"/>
    </location>
</feature>
<protein>
    <submittedName>
        <fullName evidence="11">Transcription factor jumonji domain-containing protein, putative isoform 1</fullName>
    </submittedName>
</protein>
<sequence>MARPRKRLKPERAPGSCEGVPQSDGEVMGSKENCASAEDQVEGINGKGQEEEDSEMDGDKAGEVEGKEEGIERKDKKCGDLEGDGEGVALKKPTKRGRKVKQATVSLKRGTMEIVKEENVEGSSDFVAEKKEEVGEKLKENGVQPKGEKKLSFVENLEISNGEDGVSIKEEVDSGADGNGQGNSGAVLKRRLRAVAKKVSYADVQESEDEGFSAKKRSRKGRQKEKVLKSEGQEYGNNENEDIEIPTKKRGRRGRQKRKVSESEDNEGKDVKEGGKVEQGGDLGADDGKKRSRRGAKNDGKKMDKEVLGNGKSLEKLEESLGMNTKPTYSLRASRVRKAREESVPYSKKRNFAKWIAEESLMCHQCQRNDKGRVVRCKLCKRKRYCIPCLTNWYPKMSEDAIADACPVCRDNCTCKACLRMTGLLKKLGKTLKLEFSDDEKVQHSRYLLQALLPYIEQFSQEQMKEKVIESKIQGMLPEQIQLKQAVCLEDERVYCNNCRTSIVDFHRSCSNCNYDLCLTCCHEIRDGHLQGGQKEVIMEYADRGFSYLHGALQCSMSSEVGKSLDSPKETNSKEHKAATSRWKANENGSIPCAPKDLDGCGNGLLELRCMFTENAIFELTEKAEKIAKALNLGNVLEVSNQQCPCYNSMGEVDTGNGKLRKAAFREDATDNYLYCPKAKDIQTGDLKHFQRHWANGEPVIVSDVLENISGLSWEPMVMWRAFRQITHTKHDQQLEVKAIDCLDWSEVMVNIHQFFKGYTDGPFDTKSWPQILKLKDWPPSNEFEKLLPRHHVEFLRCLPFKEYTHSLSGILNMATKLPEKSLKPDMGPKSYIAYGVAEELGRGDSVTRLHCDMSDAVRLRHTLVGVATFLTVDVSRLQVQFKHLFFIRCGNLSFMLLCKYTEVGSGCGSVNVLTHTAEVKLTPKELASIDNLKQRHHLQDQWELFGMGSKVGTNMPGDDSFDISICDKQSSDRSGDQEGDVIVQQDCQDGYSSLNSNNMGREFEMEKSGKAKVDQEKCMENGRLYETSRNKIEEVEAVEGGAIWDIFRRQDVPKLQDYLKKHFGEFRYVHCCPVSQVFHPIHDQTFFLTLDHKAKLKKEYGIEPWTFVQKLGEAVFIPAGCPHQVRNIKSCIKVALDFVSPENVGECVRLTEEFRVLPQDHRAREDKLEVKKMTVHAICEAVNYLDPNAKIELANKVE</sequence>
<feature type="region of interest" description="Disordered" evidence="8">
    <location>
        <begin position="198"/>
        <end position="321"/>
    </location>
</feature>
<dbReference type="PANTHER" id="PTHR12549:SF11">
    <property type="entry name" value="LYSINE-SPECIFIC DEMETHYLASE JMJ25"/>
    <property type="match status" value="1"/>
</dbReference>
<dbReference type="InterPro" id="IPR003347">
    <property type="entry name" value="JmjC_dom"/>
</dbReference>
<evidence type="ECO:0000256" key="1">
    <source>
        <dbReference type="ARBA" id="ARBA00004123"/>
    </source>
</evidence>
<evidence type="ECO:0000256" key="4">
    <source>
        <dbReference type="ARBA" id="ARBA00023015"/>
    </source>
</evidence>
<dbReference type="FunCoup" id="A0A061E9Y4">
    <property type="interactions" value="368"/>
</dbReference>
<evidence type="ECO:0000313" key="11">
    <source>
        <dbReference type="EMBL" id="EOX99098.1"/>
    </source>
</evidence>
<feature type="region of interest" description="Disordered" evidence="8">
    <location>
        <begin position="162"/>
        <end position="186"/>
    </location>
</feature>
<evidence type="ECO:0000256" key="7">
    <source>
        <dbReference type="PROSITE-ProRule" id="PRU00175"/>
    </source>
</evidence>
<dbReference type="PROSITE" id="PS50089">
    <property type="entry name" value="ZF_RING_2"/>
    <property type="match status" value="1"/>
</dbReference>
<dbReference type="GO" id="GO:0032454">
    <property type="term" value="F:histone H3K9 demethylase activity"/>
    <property type="evidence" value="ECO:0000318"/>
    <property type="project" value="GO_Central"/>
</dbReference>
<feature type="region of interest" description="Disordered" evidence="8">
    <location>
        <begin position="1"/>
        <end position="104"/>
    </location>
</feature>
<dbReference type="GO" id="GO:0031490">
    <property type="term" value="F:chromatin DNA binding"/>
    <property type="evidence" value="ECO:0000318"/>
    <property type="project" value="GO_Central"/>
</dbReference>
<keyword evidence="3" id="KW-0479">Metal-binding</keyword>